<comment type="caution">
    <text evidence="1">The sequence shown here is derived from an EMBL/GenBank/DDBJ whole genome shotgun (WGS) entry which is preliminary data.</text>
</comment>
<keyword evidence="2" id="KW-1185">Reference proteome</keyword>
<evidence type="ECO:0000313" key="1">
    <source>
        <dbReference type="EMBL" id="KAH7553581.1"/>
    </source>
</evidence>
<sequence>MKPIFRASMAKKIKNLQSWMEVAPAPIIYPRKPSNSPGLETIVESIEEDGDDYFCTDDSLIGIVKLKFHVKEEEKYSLTLVLLLSSSMAKESRCLNCWIEVAPPAIPVFPFKVSNSPSLETITEDEETEEYYDDQEILESGSPQEDSLRILYQSGCSDI</sequence>
<organism evidence="1 2">
    <name type="scientific">Xanthoceras sorbifolium</name>
    <dbReference type="NCBI Taxonomy" id="99658"/>
    <lineage>
        <taxon>Eukaryota</taxon>
        <taxon>Viridiplantae</taxon>
        <taxon>Streptophyta</taxon>
        <taxon>Embryophyta</taxon>
        <taxon>Tracheophyta</taxon>
        <taxon>Spermatophyta</taxon>
        <taxon>Magnoliopsida</taxon>
        <taxon>eudicotyledons</taxon>
        <taxon>Gunneridae</taxon>
        <taxon>Pentapetalae</taxon>
        <taxon>rosids</taxon>
        <taxon>malvids</taxon>
        <taxon>Sapindales</taxon>
        <taxon>Sapindaceae</taxon>
        <taxon>Xanthoceroideae</taxon>
        <taxon>Xanthoceras</taxon>
    </lineage>
</organism>
<dbReference type="PANTHER" id="PTHR36063:SF1">
    <property type="entry name" value="ARABIDOPSIS THALIANA GENOMIC DNA, CHROMOSOME 5, P1 CLONE:MOK16"/>
    <property type="match status" value="1"/>
</dbReference>
<name>A0ABQ8HAQ5_9ROSI</name>
<dbReference type="EMBL" id="JAFEMO010000012">
    <property type="protein sequence ID" value="KAH7553581.1"/>
    <property type="molecule type" value="Genomic_DNA"/>
</dbReference>
<dbReference type="Proteomes" id="UP000827721">
    <property type="component" value="Unassembled WGS sequence"/>
</dbReference>
<dbReference type="PANTHER" id="PTHR36063">
    <property type="entry name" value="ARABIDOPSIS THALIANA GENOMIC DNA, CHROMOSOME 5, P1 CLONE:MOK16"/>
    <property type="match status" value="1"/>
</dbReference>
<reference evidence="1 2" key="1">
    <citation type="submission" date="2021-02" db="EMBL/GenBank/DDBJ databases">
        <title>Plant Genome Project.</title>
        <authorList>
            <person name="Zhang R.-G."/>
        </authorList>
    </citation>
    <scope>NUCLEOTIDE SEQUENCE [LARGE SCALE GENOMIC DNA]</scope>
    <source>
        <tissue evidence="1">Leaves</tissue>
    </source>
</reference>
<gene>
    <name evidence="1" type="ORF">JRO89_XS12G0029500</name>
</gene>
<evidence type="ECO:0000313" key="2">
    <source>
        <dbReference type="Proteomes" id="UP000827721"/>
    </source>
</evidence>
<accession>A0ABQ8HAQ5</accession>
<protein>
    <submittedName>
        <fullName evidence="1">Uncharacterized protein</fullName>
    </submittedName>
</protein>
<proteinExistence type="predicted"/>